<gene>
    <name evidence="1" type="ORF">PAHAL_9G464400</name>
</gene>
<sequence>MARCHVADHDDVHRLLPPEILEDIGVVKADELQHLAVVEELAARLATVLGSTANVAQCHAIPPRRATASSYQHRRRPHPQVYGLQHVQQGGGFPGGSNAQMQMGQASPFPNSRRMPEQDLTLLLPRFAPAPARPPVVGTVVPHHELAKHSSRGTGVFLPCSDRGPIHHATRQTVPPRTPQKCRRAAAATAVPGGGRQQDGHAAAVRQQRLHLHAQLAIAHAVAGAEMLEQQLHMMNTMATPHARPLELALPHGWIH</sequence>
<name>A0A2T8I4W2_9POAL</name>
<accession>A0A2T8I4W2</accession>
<dbReference type="Proteomes" id="UP000243499">
    <property type="component" value="Chromosome 9"/>
</dbReference>
<organism evidence="1">
    <name type="scientific">Panicum hallii</name>
    <dbReference type="NCBI Taxonomy" id="206008"/>
    <lineage>
        <taxon>Eukaryota</taxon>
        <taxon>Viridiplantae</taxon>
        <taxon>Streptophyta</taxon>
        <taxon>Embryophyta</taxon>
        <taxon>Tracheophyta</taxon>
        <taxon>Spermatophyta</taxon>
        <taxon>Magnoliopsida</taxon>
        <taxon>Liliopsida</taxon>
        <taxon>Poales</taxon>
        <taxon>Poaceae</taxon>
        <taxon>PACMAD clade</taxon>
        <taxon>Panicoideae</taxon>
        <taxon>Panicodae</taxon>
        <taxon>Paniceae</taxon>
        <taxon>Panicinae</taxon>
        <taxon>Panicum</taxon>
        <taxon>Panicum sect. Panicum</taxon>
    </lineage>
</organism>
<reference evidence="1" key="1">
    <citation type="submission" date="2018-04" db="EMBL/GenBank/DDBJ databases">
        <title>WGS assembly of Panicum hallii.</title>
        <authorList>
            <person name="Lovell J."/>
            <person name="Jenkins J."/>
            <person name="Lowry D."/>
            <person name="Mamidi S."/>
            <person name="Sreedasyam A."/>
            <person name="Weng X."/>
            <person name="Barry K."/>
            <person name="Bonette J."/>
            <person name="Campitelli B."/>
            <person name="Daum C."/>
            <person name="Gordon S."/>
            <person name="Gould B."/>
            <person name="Lipzen A."/>
            <person name="Macqueen A."/>
            <person name="Palacio-Mejia J."/>
            <person name="Plott C."/>
            <person name="Shakirov E."/>
            <person name="Shu S."/>
            <person name="Yoshinaga Y."/>
            <person name="Zane M."/>
            <person name="Rokhsar D."/>
            <person name="Grimwood J."/>
            <person name="Schmutz J."/>
            <person name="Juenger T."/>
        </authorList>
    </citation>
    <scope>NUCLEOTIDE SEQUENCE [LARGE SCALE GENOMIC DNA]</scope>
    <source>
        <strain evidence="1">FIL2</strain>
    </source>
</reference>
<dbReference type="AlphaFoldDB" id="A0A2T8I4W2"/>
<evidence type="ECO:0000313" key="1">
    <source>
        <dbReference type="EMBL" id="PVH32705.1"/>
    </source>
</evidence>
<protein>
    <submittedName>
        <fullName evidence="1">Uncharacterized protein</fullName>
    </submittedName>
</protein>
<dbReference type="EMBL" id="CM008054">
    <property type="protein sequence ID" value="PVH32705.1"/>
    <property type="molecule type" value="Genomic_DNA"/>
</dbReference>
<dbReference type="Gramene" id="PVH32705">
    <property type="protein sequence ID" value="PVH32705"/>
    <property type="gene ID" value="PAHAL_9G464400"/>
</dbReference>
<proteinExistence type="predicted"/>